<dbReference type="InterPro" id="IPR011009">
    <property type="entry name" value="Kinase-like_dom_sf"/>
</dbReference>
<reference evidence="2" key="2">
    <citation type="submission" date="2020-09" db="EMBL/GenBank/DDBJ databases">
        <authorList>
            <person name="Sun Q."/>
            <person name="Zhou Y."/>
        </authorList>
    </citation>
    <scope>NUCLEOTIDE SEQUENCE</scope>
    <source>
        <strain evidence="2">CGMCC 4.7430</strain>
    </source>
</reference>
<name>A0A918AGZ4_9ACTN</name>
<sequence>MYPRPDSLGALLHELLTGRHLFTGPSEYSVMEQHINTPPAAVGQFRPDVPRGLDELILAMLEKQPEDRPATAAEVHERLMTSAAVTSGVRAGRRCLWSGSHAVATRRTYSPGSPFRPATTSVSLTRR</sequence>
<comment type="caution">
    <text evidence="2">The sequence shown here is derived from an EMBL/GenBank/DDBJ whole genome shotgun (WGS) entry which is preliminary data.</text>
</comment>
<accession>A0A918AGZ4</accession>
<proteinExistence type="predicted"/>
<evidence type="ECO:0000313" key="2">
    <source>
        <dbReference type="EMBL" id="GGP17179.1"/>
    </source>
</evidence>
<gene>
    <name evidence="2" type="ORF">GCM10012278_83970</name>
</gene>
<dbReference type="Proteomes" id="UP000660745">
    <property type="component" value="Unassembled WGS sequence"/>
</dbReference>
<dbReference type="SUPFAM" id="SSF56112">
    <property type="entry name" value="Protein kinase-like (PK-like)"/>
    <property type="match status" value="1"/>
</dbReference>
<organism evidence="2 3">
    <name type="scientific">Nonomuraea glycinis</name>
    <dbReference type="NCBI Taxonomy" id="2047744"/>
    <lineage>
        <taxon>Bacteria</taxon>
        <taxon>Bacillati</taxon>
        <taxon>Actinomycetota</taxon>
        <taxon>Actinomycetes</taxon>
        <taxon>Streptosporangiales</taxon>
        <taxon>Streptosporangiaceae</taxon>
        <taxon>Nonomuraea</taxon>
    </lineage>
</organism>
<evidence type="ECO:0008006" key="4">
    <source>
        <dbReference type="Google" id="ProtNLM"/>
    </source>
</evidence>
<evidence type="ECO:0000313" key="3">
    <source>
        <dbReference type="Proteomes" id="UP000660745"/>
    </source>
</evidence>
<evidence type="ECO:0000256" key="1">
    <source>
        <dbReference type="SAM" id="MobiDB-lite"/>
    </source>
</evidence>
<feature type="compositionally biased region" description="Polar residues" evidence="1">
    <location>
        <begin position="118"/>
        <end position="127"/>
    </location>
</feature>
<feature type="region of interest" description="Disordered" evidence="1">
    <location>
        <begin position="106"/>
        <end position="127"/>
    </location>
</feature>
<dbReference type="AlphaFoldDB" id="A0A918AGZ4"/>
<reference evidence="2" key="1">
    <citation type="journal article" date="2014" name="Int. J. Syst. Evol. Microbiol.">
        <title>Complete genome sequence of Corynebacterium casei LMG S-19264T (=DSM 44701T), isolated from a smear-ripened cheese.</title>
        <authorList>
            <consortium name="US DOE Joint Genome Institute (JGI-PGF)"/>
            <person name="Walter F."/>
            <person name="Albersmeier A."/>
            <person name="Kalinowski J."/>
            <person name="Ruckert C."/>
        </authorList>
    </citation>
    <scope>NUCLEOTIDE SEQUENCE</scope>
    <source>
        <strain evidence="2">CGMCC 4.7430</strain>
    </source>
</reference>
<dbReference type="Gene3D" id="1.10.510.10">
    <property type="entry name" value="Transferase(Phosphotransferase) domain 1"/>
    <property type="match status" value="1"/>
</dbReference>
<protein>
    <recommendedName>
        <fullName evidence="4">Protein kinase domain-containing protein</fullName>
    </recommendedName>
</protein>
<keyword evidence="3" id="KW-1185">Reference proteome</keyword>
<dbReference type="EMBL" id="BMNK01000023">
    <property type="protein sequence ID" value="GGP17179.1"/>
    <property type="molecule type" value="Genomic_DNA"/>
</dbReference>